<evidence type="ECO:0000313" key="4">
    <source>
        <dbReference type="Proteomes" id="UP000663801"/>
    </source>
</evidence>
<gene>
    <name evidence="3" type="primary">lxmK</name>
    <name evidence="3" type="ORF">JL107_09835</name>
</gene>
<dbReference type="NCBIfam" id="NF038156">
    <property type="entry name" value="lant_syn_V_LxmK"/>
    <property type="match status" value="1"/>
</dbReference>
<sequence>MSVIDTLPPAPAVGLPAAPVIAPPPGPEHVPGTPVGTDDDDRPAAIDLDHHPRVRRFLADRGLGALITDRTTSPAGRNAVWIGPSDTGAELFVKQLLGPAEDVPRRMARLVSFQEFADAAFAADEQPGPRLLDVDREAGILVYESFPDAVPGARLVVDEEFTAELAHRVGVALASAHAADPVDGIDDQPLLFPSPTLLEALPSGMFDALSFGELQAWSLLQADPAIATAVRALLADEADAPRVPTHGDFRLDQVLVDGPRVLIADWEEFRLGDAARDVGAFAGEWLYRSVLDIVTTRGGQRPILSDLSHQDILRRGADNLQRLIPFVGHFWRGYREVRPELDPGFTRRATAHAGWHTIDRLLASSSRLSKITGIERAAAGIGRTALISPDRFISVLGLKEAS</sequence>
<dbReference type="SUPFAM" id="SSF56112">
    <property type="entry name" value="Protein kinase-like (PK-like)"/>
    <property type="match status" value="1"/>
</dbReference>
<dbReference type="InterPro" id="IPR011009">
    <property type="entry name" value="Kinase-like_dom_sf"/>
</dbReference>
<dbReference type="Gene3D" id="3.90.1200.10">
    <property type="match status" value="1"/>
</dbReference>
<evidence type="ECO:0000313" key="3">
    <source>
        <dbReference type="EMBL" id="MBM9476744.1"/>
    </source>
</evidence>
<name>A0A939C5D1_9ACTN</name>
<dbReference type="AlphaFoldDB" id="A0A939C5D1"/>
<organism evidence="3 4">
    <name type="scientific">Nakamurella flavida</name>
    <dbReference type="NCBI Taxonomy" id="363630"/>
    <lineage>
        <taxon>Bacteria</taxon>
        <taxon>Bacillati</taxon>
        <taxon>Actinomycetota</taxon>
        <taxon>Actinomycetes</taxon>
        <taxon>Nakamurellales</taxon>
        <taxon>Nakamurellaceae</taxon>
        <taxon>Nakamurella</taxon>
    </lineage>
</organism>
<reference evidence="3" key="1">
    <citation type="submission" date="2021-01" db="EMBL/GenBank/DDBJ databases">
        <title>KCTC 19127 draft genome.</title>
        <authorList>
            <person name="An D."/>
        </authorList>
    </citation>
    <scope>NUCLEOTIDE SEQUENCE</scope>
    <source>
        <strain evidence="3">KCTC 19127</strain>
    </source>
</reference>
<keyword evidence="4" id="KW-1185">Reference proteome</keyword>
<dbReference type="Proteomes" id="UP000663801">
    <property type="component" value="Unassembled WGS sequence"/>
</dbReference>
<dbReference type="Pfam" id="PF01636">
    <property type="entry name" value="APH"/>
    <property type="match status" value="1"/>
</dbReference>
<evidence type="ECO:0000256" key="1">
    <source>
        <dbReference type="SAM" id="MobiDB-lite"/>
    </source>
</evidence>
<dbReference type="RefSeq" id="WP_205256851.1">
    <property type="nucleotide sequence ID" value="NZ_BAAAPV010000004.1"/>
</dbReference>
<evidence type="ECO:0000259" key="2">
    <source>
        <dbReference type="Pfam" id="PF01636"/>
    </source>
</evidence>
<protein>
    <submittedName>
        <fullName evidence="3">Class IV lanthionine synthetase subunit LxmK</fullName>
    </submittedName>
</protein>
<dbReference type="EMBL" id="JAERWL010000008">
    <property type="protein sequence ID" value="MBM9476744.1"/>
    <property type="molecule type" value="Genomic_DNA"/>
</dbReference>
<feature type="region of interest" description="Disordered" evidence="1">
    <location>
        <begin position="18"/>
        <end position="40"/>
    </location>
</feature>
<dbReference type="InterPro" id="IPR002575">
    <property type="entry name" value="Aminoglycoside_PTrfase"/>
</dbReference>
<accession>A0A939C5D1</accession>
<feature type="domain" description="Aminoglycoside phosphotransferase" evidence="2">
    <location>
        <begin position="108"/>
        <end position="282"/>
    </location>
</feature>
<proteinExistence type="predicted"/>
<comment type="caution">
    <text evidence="3">The sequence shown here is derived from an EMBL/GenBank/DDBJ whole genome shotgun (WGS) entry which is preliminary data.</text>
</comment>